<dbReference type="OrthoDB" id="9869722at2"/>
<dbReference type="AlphaFoldDB" id="A0A2T3IKD6"/>
<comment type="caution">
    <text evidence="1">The sequence shown here is derived from an EMBL/GenBank/DDBJ whole genome shotgun (WGS) entry which is preliminary data.</text>
</comment>
<accession>A0A2T3IKD6</accession>
<evidence type="ECO:0000313" key="1">
    <source>
        <dbReference type="EMBL" id="PSU28820.1"/>
    </source>
</evidence>
<reference evidence="1 2" key="1">
    <citation type="submission" date="2018-03" db="EMBL/GenBank/DDBJ databases">
        <title>Whole genome sequencing of Histamine producing bacteria.</title>
        <authorList>
            <person name="Butler K."/>
        </authorList>
    </citation>
    <scope>NUCLEOTIDE SEQUENCE [LARGE SCALE GENOMIC DNA]</scope>
    <source>
        <strain evidence="1 2">BS2</strain>
    </source>
</reference>
<dbReference type="Proteomes" id="UP000240254">
    <property type="component" value="Unassembled WGS sequence"/>
</dbReference>
<dbReference type="EMBL" id="PYMK01000010">
    <property type="protein sequence ID" value="PSU28820.1"/>
    <property type="molecule type" value="Genomic_DNA"/>
</dbReference>
<name>A0A2T3IKD6_9GAMM</name>
<protein>
    <submittedName>
        <fullName evidence="1">Uncharacterized protein</fullName>
    </submittedName>
</protein>
<gene>
    <name evidence="1" type="ORF">CTM88_10895</name>
</gene>
<organism evidence="1 2">
    <name type="scientific">Photobacterium aquimaris</name>
    <dbReference type="NCBI Taxonomy" id="512643"/>
    <lineage>
        <taxon>Bacteria</taxon>
        <taxon>Pseudomonadati</taxon>
        <taxon>Pseudomonadota</taxon>
        <taxon>Gammaproteobacteria</taxon>
        <taxon>Vibrionales</taxon>
        <taxon>Vibrionaceae</taxon>
        <taxon>Photobacterium</taxon>
    </lineage>
</organism>
<sequence length="104" mass="11970">MHKIISAVLLIIFIYGDNWFSDKQPMANRLVVVDQDIVSDPFFSNHIESYQVINSLDDFIFHLNHTSYSKTIDLFSHRQSGELRLGQDIRSAIVFNGGINSYAY</sequence>
<dbReference type="RefSeq" id="WP_065167096.1">
    <property type="nucleotide sequence ID" value="NZ_LZEZ01000007.1"/>
</dbReference>
<evidence type="ECO:0000313" key="2">
    <source>
        <dbReference type="Proteomes" id="UP000240254"/>
    </source>
</evidence>
<proteinExistence type="predicted"/>